<keyword evidence="2" id="KW-1185">Reference proteome</keyword>
<proteinExistence type="predicted"/>
<feature type="non-terminal residue" evidence="1">
    <location>
        <position position="1"/>
    </location>
</feature>
<name>A0AAD1R1Z2_PELCU</name>
<dbReference type="InterPro" id="IPR012337">
    <property type="entry name" value="RNaseH-like_sf"/>
</dbReference>
<protein>
    <submittedName>
        <fullName evidence="1">Zinc finger MYM-type 1-like</fullName>
    </submittedName>
</protein>
<dbReference type="PANTHER" id="PTHR45749:SF23">
    <property type="entry name" value="ZINC FINGER MYM-TYPE PROTEIN 1-LIKE"/>
    <property type="match status" value="1"/>
</dbReference>
<sequence>VHSTPNSSHTDQLVFILRYVKEGGLPVELFLGFIPNPGHKSEQLAEVVLTTLKSYDLDIATCRGQSYDNASNMSGRYRGLQARILDGNKLAVYIPCSAHSLNLVEKHAAGSCPEACSFFVLLQYLYIYFTASTHRWEILQEHLSSVPNILAVKRLSDTQWSAREDACRSLNRNWTQVIQALTKIKENTAEAPGTCKEAEGLLNKIQHLETALMSGLWGTILDRFRAVRKKLQSIGIDAGIVGELYESLIQFVRETRDIFMTFEAAAMEKSTVKDYETKRNGVHARKSSATSSKTQ</sequence>
<feature type="non-terminal residue" evidence="1">
    <location>
        <position position="295"/>
    </location>
</feature>
<evidence type="ECO:0000313" key="2">
    <source>
        <dbReference type="Proteomes" id="UP001295444"/>
    </source>
</evidence>
<reference evidence="1" key="1">
    <citation type="submission" date="2022-03" db="EMBL/GenBank/DDBJ databases">
        <authorList>
            <person name="Alioto T."/>
            <person name="Alioto T."/>
            <person name="Gomez Garrido J."/>
        </authorList>
    </citation>
    <scope>NUCLEOTIDE SEQUENCE</scope>
</reference>
<gene>
    <name evidence="1" type="ORF">PECUL_23A016515</name>
</gene>
<dbReference type="SUPFAM" id="SSF53098">
    <property type="entry name" value="Ribonuclease H-like"/>
    <property type="match status" value="1"/>
</dbReference>
<dbReference type="PANTHER" id="PTHR45749">
    <property type="match status" value="1"/>
</dbReference>
<accession>A0AAD1R1Z2</accession>
<organism evidence="1 2">
    <name type="scientific">Pelobates cultripes</name>
    <name type="common">Western spadefoot toad</name>
    <dbReference type="NCBI Taxonomy" id="61616"/>
    <lineage>
        <taxon>Eukaryota</taxon>
        <taxon>Metazoa</taxon>
        <taxon>Chordata</taxon>
        <taxon>Craniata</taxon>
        <taxon>Vertebrata</taxon>
        <taxon>Euteleostomi</taxon>
        <taxon>Amphibia</taxon>
        <taxon>Batrachia</taxon>
        <taxon>Anura</taxon>
        <taxon>Pelobatoidea</taxon>
        <taxon>Pelobatidae</taxon>
        <taxon>Pelobates</taxon>
    </lineage>
</organism>
<dbReference type="Proteomes" id="UP001295444">
    <property type="component" value="Chromosome 01"/>
</dbReference>
<dbReference type="AlphaFoldDB" id="A0AAD1R1Z2"/>
<evidence type="ECO:0000313" key="1">
    <source>
        <dbReference type="EMBL" id="CAH2220919.1"/>
    </source>
</evidence>
<dbReference type="EMBL" id="OW240912">
    <property type="protein sequence ID" value="CAH2220919.1"/>
    <property type="molecule type" value="Genomic_DNA"/>
</dbReference>